<dbReference type="PANTHER" id="PTHR16138:SF7">
    <property type="entry name" value="PALMITOYL-PROTEIN THIOESTERASE ABHD10, MITOCHONDRIAL"/>
    <property type="match status" value="1"/>
</dbReference>
<dbReference type="EMBL" id="FQWD01000006">
    <property type="protein sequence ID" value="SHH08635.1"/>
    <property type="molecule type" value="Genomic_DNA"/>
</dbReference>
<dbReference type="OrthoDB" id="264572at2"/>
<reference evidence="3" key="1">
    <citation type="submission" date="2016-11" db="EMBL/GenBank/DDBJ databases">
        <authorList>
            <person name="Varghese N."/>
            <person name="Submissions S."/>
        </authorList>
    </citation>
    <scope>NUCLEOTIDE SEQUENCE [LARGE SCALE GENOMIC DNA]</scope>
    <source>
        <strain evidence="3">CGMCC 1.8995</strain>
    </source>
</reference>
<dbReference type="RefSeq" id="WP_073324670.1">
    <property type="nucleotide sequence ID" value="NZ_FQWD01000006.1"/>
</dbReference>
<dbReference type="Gene3D" id="3.40.50.1820">
    <property type="entry name" value="alpha/beta hydrolase"/>
    <property type="match status" value="1"/>
</dbReference>
<dbReference type="AlphaFoldDB" id="A0A1M5Q3E0"/>
<dbReference type="InterPro" id="IPR052382">
    <property type="entry name" value="ABHD10_acyl-thioesterase"/>
</dbReference>
<evidence type="ECO:0000313" key="2">
    <source>
        <dbReference type="EMBL" id="SHH08635.1"/>
    </source>
</evidence>
<evidence type="ECO:0000313" key="3">
    <source>
        <dbReference type="Proteomes" id="UP000184520"/>
    </source>
</evidence>
<dbReference type="STRING" id="634436.SAMN05216361_3725"/>
<dbReference type="GO" id="GO:0004553">
    <property type="term" value="F:hydrolase activity, hydrolyzing O-glycosyl compounds"/>
    <property type="evidence" value="ECO:0007669"/>
    <property type="project" value="TreeGrafter"/>
</dbReference>
<dbReference type="InterPro" id="IPR008886">
    <property type="entry name" value="UPF0227/Esterase_YqiA"/>
</dbReference>
<proteinExistence type="predicted"/>
<dbReference type="PANTHER" id="PTHR16138">
    <property type="entry name" value="MYCOPHENOLIC ACID ACYL-GLUCURONIDE ESTERASE, MITOCHONDRIAL"/>
    <property type="match status" value="1"/>
</dbReference>
<sequence>MKVYFSHGKESGPWGTKIRFLADIAEEMGCQVESIDYSATQDPEERVALLKETLPADEPEIILVGSSMGGYVSLVAAMEYDVKGVFLLAPAVYMPNYYQQDYPVNCAVSCVHGWQDEIIPVENVLRFAKAQSASLHLVPGDHRLNDSLDLIGPIFKQFLYSCLTDKI</sequence>
<organism evidence="2 3">
    <name type="scientific">Marisediminitalea aggregata</name>
    <dbReference type="NCBI Taxonomy" id="634436"/>
    <lineage>
        <taxon>Bacteria</taxon>
        <taxon>Pseudomonadati</taxon>
        <taxon>Pseudomonadota</taxon>
        <taxon>Gammaproteobacteria</taxon>
        <taxon>Alteromonadales</taxon>
        <taxon>Alteromonadaceae</taxon>
        <taxon>Marisediminitalea</taxon>
    </lineage>
</organism>
<keyword evidence="3" id="KW-1185">Reference proteome</keyword>
<dbReference type="Proteomes" id="UP000184520">
    <property type="component" value="Unassembled WGS sequence"/>
</dbReference>
<protein>
    <submittedName>
        <fullName evidence="2">Uncharacterized protein family (UPF0227)</fullName>
    </submittedName>
</protein>
<gene>
    <name evidence="2" type="ORF">SAMN05216361_3725</name>
</gene>
<dbReference type="Pfam" id="PF05728">
    <property type="entry name" value="UPF0227"/>
    <property type="match status" value="1"/>
</dbReference>
<keyword evidence="1" id="KW-0378">Hydrolase</keyword>
<dbReference type="SUPFAM" id="SSF53474">
    <property type="entry name" value="alpha/beta-Hydrolases"/>
    <property type="match status" value="1"/>
</dbReference>
<dbReference type="InterPro" id="IPR029058">
    <property type="entry name" value="AB_hydrolase_fold"/>
</dbReference>
<accession>A0A1M5Q3E0</accession>
<name>A0A1M5Q3E0_9ALTE</name>
<evidence type="ECO:0000256" key="1">
    <source>
        <dbReference type="ARBA" id="ARBA00022801"/>
    </source>
</evidence>